<dbReference type="Gene3D" id="3.40.50.300">
    <property type="entry name" value="P-loop containing nucleotide triphosphate hydrolases"/>
    <property type="match status" value="1"/>
</dbReference>
<gene>
    <name evidence="1" type="ORF">ORM20_00195</name>
</gene>
<keyword evidence="1" id="KW-0808">Transferase</keyword>
<evidence type="ECO:0000313" key="1">
    <source>
        <dbReference type="EMBL" id="CAI3971244.1"/>
    </source>
</evidence>
<proteinExistence type="predicted"/>
<sequence length="215" mass="24411">MTGFRIGFTGYKNSGKTHISTKLQEYSPTIKAIGFSDPLYACLYEAAGITLEEIQDKSRREIPDERLGGKSIQYALNTLGSDWGRGMIHENIWTNRAFSKSELGKYNLFDNVRFLNELDGVRKGTGSVVFGIWNERVKNDGTYPESFVMDIMKKADFIIDNTDQAFAKNKYRIHELMIGIQAVDLGHGLGMFPEECFPSVEGIYRPKDFDFNISF</sequence>
<organism evidence="1">
    <name type="scientific">Ochrobactrum phage ORM_20</name>
    <dbReference type="NCBI Taxonomy" id="2985243"/>
    <lineage>
        <taxon>Viruses</taxon>
    </lineage>
</organism>
<keyword evidence="1" id="KW-0418">Kinase</keyword>
<protein>
    <submittedName>
        <fullName evidence="1">Deoxynucleoside monophosphate kinase</fullName>
    </submittedName>
</protein>
<dbReference type="GO" id="GO:0016301">
    <property type="term" value="F:kinase activity"/>
    <property type="evidence" value="ECO:0007669"/>
    <property type="project" value="UniProtKB-KW"/>
</dbReference>
<name>A0A9N6X009_9VIRU</name>
<dbReference type="InterPro" id="IPR027417">
    <property type="entry name" value="P-loop_NTPase"/>
</dbReference>
<reference evidence="1" key="1">
    <citation type="submission" date="2022-10" db="EMBL/GenBank/DDBJ databases">
        <authorList>
            <person name="Meaden S."/>
        </authorList>
    </citation>
    <scope>NUCLEOTIDE SEQUENCE</scope>
</reference>
<dbReference type="EMBL" id="OX359470">
    <property type="protein sequence ID" value="CAI3971244.1"/>
    <property type="molecule type" value="Genomic_DNA"/>
</dbReference>
<accession>A0A9N6X009</accession>